<comment type="caution">
    <text evidence="2">The sequence shown here is derived from an EMBL/GenBank/DDBJ whole genome shotgun (WGS) entry which is preliminary data.</text>
</comment>
<reference evidence="2" key="1">
    <citation type="submission" date="2021-01" db="EMBL/GenBank/DDBJ databases">
        <title>Whole genome shotgun sequence of Planobispora takensis NBRC 109077.</title>
        <authorList>
            <person name="Komaki H."/>
            <person name="Tamura T."/>
        </authorList>
    </citation>
    <scope>NUCLEOTIDE SEQUENCE</scope>
    <source>
        <strain evidence="2">NBRC 109077</strain>
    </source>
</reference>
<protein>
    <submittedName>
        <fullName evidence="2">Integrase</fullName>
    </submittedName>
</protein>
<proteinExistence type="predicted"/>
<dbReference type="PANTHER" id="PTHR30461:SF23">
    <property type="entry name" value="DNA RECOMBINASE-RELATED"/>
    <property type="match status" value="1"/>
</dbReference>
<name>A0A8J3WWX7_9ACTN</name>
<accession>A0A8J3WWX7</accession>
<dbReference type="EMBL" id="BOOK01000031">
    <property type="protein sequence ID" value="GII02302.1"/>
    <property type="molecule type" value="Genomic_DNA"/>
</dbReference>
<dbReference type="SMART" id="SM00857">
    <property type="entry name" value="Resolvase"/>
    <property type="match status" value="1"/>
</dbReference>
<evidence type="ECO:0000313" key="3">
    <source>
        <dbReference type="Proteomes" id="UP000634476"/>
    </source>
</evidence>
<dbReference type="CDD" id="cd00338">
    <property type="entry name" value="Ser_Recombinase"/>
    <property type="match status" value="1"/>
</dbReference>
<dbReference type="InterPro" id="IPR006119">
    <property type="entry name" value="Resolv_N"/>
</dbReference>
<dbReference type="AlphaFoldDB" id="A0A8J3WWX7"/>
<keyword evidence="3" id="KW-1185">Reference proteome</keyword>
<dbReference type="Gene3D" id="3.90.1750.20">
    <property type="entry name" value="Putative Large Serine Recombinase, Chain B, Domain 2"/>
    <property type="match status" value="1"/>
</dbReference>
<dbReference type="InterPro" id="IPR038109">
    <property type="entry name" value="DNA_bind_recomb_sf"/>
</dbReference>
<dbReference type="InterPro" id="IPR011109">
    <property type="entry name" value="DNA_bind_recombinase_dom"/>
</dbReference>
<organism evidence="2 3">
    <name type="scientific">Planobispora takensis</name>
    <dbReference type="NCBI Taxonomy" id="1367882"/>
    <lineage>
        <taxon>Bacteria</taxon>
        <taxon>Bacillati</taxon>
        <taxon>Actinomycetota</taxon>
        <taxon>Actinomycetes</taxon>
        <taxon>Streptosporangiales</taxon>
        <taxon>Streptosporangiaceae</taxon>
        <taxon>Planobispora</taxon>
    </lineage>
</organism>
<dbReference type="Pfam" id="PF00239">
    <property type="entry name" value="Resolvase"/>
    <property type="match status" value="1"/>
</dbReference>
<dbReference type="Gene3D" id="3.40.50.1390">
    <property type="entry name" value="Resolvase, N-terminal catalytic domain"/>
    <property type="match status" value="1"/>
</dbReference>
<dbReference type="InterPro" id="IPR036162">
    <property type="entry name" value="Resolvase-like_N_sf"/>
</dbReference>
<feature type="domain" description="Recombinase" evidence="1">
    <location>
        <begin position="172"/>
        <end position="282"/>
    </location>
</feature>
<dbReference type="PANTHER" id="PTHR30461">
    <property type="entry name" value="DNA-INVERTASE FROM LAMBDOID PROPHAGE"/>
    <property type="match status" value="1"/>
</dbReference>
<dbReference type="InterPro" id="IPR050639">
    <property type="entry name" value="SSR_resolvase"/>
</dbReference>
<gene>
    <name evidence="2" type="ORF">Pta02_43100</name>
</gene>
<dbReference type="Proteomes" id="UP000634476">
    <property type="component" value="Unassembled WGS sequence"/>
</dbReference>
<dbReference type="GO" id="GO:0003677">
    <property type="term" value="F:DNA binding"/>
    <property type="evidence" value="ECO:0007669"/>
    <property type="project" value="InterPro"/>
</dbReference>
<sequence length="506" mass="57031">MAQGSSPIPVVSYARISADIRRDEHGVQDQHKLNRETAERHGWTVVHEYTDNDKSAAKADVVRDGFENMLRALRAGELPDGTAVRGVVIVAEDRLARRPGDYERFVEAITYQDGRVFADARGAKDLYSEDTESMGLFGAVISKMEVRKMQRRMRRSHRTRAEQGLPVGGTRPFGWKPDRLTLDPVEAPLVRQAILDLISGRSLHSIANQWQRDGVKTSLGNDWTPSSLKITVTNPRVCGWRQINGELVRGSEGNPVVGKWEPIVSSEQWMAVKNLFDARKGHYIHRDGRIGHILAPDFREPNYLLTGFLRCGKAKPDGSLCNTSLRVTHSKDCVQHIYICPAKTVGGCGSLGRRGDMVDLYISEAVLAKLEEAQLASSADPVEWPGQQEYDDAKSRLEELRTQWAAGNISNELFFSTAPDLEKRIARLRADAQSFTASSQRRQARRTTDVEEIRRRWYLPEDEGGLPLTVKRAYIREALHAVIIYPSGKGRRKFNPDLLEPIWREE</sequence>
<dbReference type="SUPFAM" id="SSF53041">
    <property type="entry name" value="Resolvase-like"/>
    <property type="match status" value="1"/>
</dbReference>
<evidence type="ECO:0000259" key="1">
    <source>
        <dbReference type="PROSITE" id="PS51737"/>
    </source>
</evidence>
<dbReference type="GO" id="GO:0000150">
    <property type="term" value="F:DNA strand exchange activity"/>
    <property type="evidence" value="ECO:0007669"/>
    <property type="project" value="InterPro"/>
</dbReference>
<dbReference type="PROSITE" id="PS51737">
    <property type="entry name" value="RECOMBINASE_DNA_BIND"/>
    <property type="match status" value="1"/>
</dbReference>
<evidence type="ECO:0000313" key="2">
    <source>
        <dbReference type="EMBL" id="GII02302.1"/>
    </source>
</evidence>
<dbReference type="Pfam" id="PF07508">
    <property type="entry name" value="Recombinase"/>
    <property type="match status" value="1"/>
</dbReference>
<dbReference type="RefSeq" id="WP_203876640.1">
    <property type="nucleotide sequence ID" value="NZ_BOOK01000031.1"/>
</dbReference>